<dbReference type="InterPro" id="IPR038108">
    <property type="entry name" value="RPN13_DEUBAD_sf"/>
</dbReference>
<dbReference type="PROSITE" id="PS51916">
    <property type="entry name" value="DEUBAD"/>
    <property type="match status" value="1"/>
</dbReference>
<evidence type="ECO:0000259" key="9">
    <source>
        <dbReference type="PROSITE" id="PS51916"/>
    </source>
</evidence>
<evidence type="ECO:0000256" key="5">
    <source>
        <dbReference type="ARBA" id="ARBA00023015"/>
    </source>
</evidence>
<name>A0A388LML8_CHABU</name>
<proteinExistence type="predicted"/>
<evidence type="ECO:0000256" key="4">
    <source>
        <dbReference type="ARBA" id="ARBA00022833"/>
    </source>
</evidence>
<evidence type="ECO:0000256" key="1">
    <source>
        <dbReference type="ARBA" id="ARBA00004123"/>
    </source>
</evidence>
<dbReference type="GO" id="GO:0008270">
    <property type="term" value="F:zinc ion binding"/>
    <property type="evidence" value="ECO:0007669"/>
    <property type="project" value="UniProtKB-KW"/>
</dbReference>
<dbReference type="GO" id="GO:0005634">
    <property type="term" value="C:nucleus"/>
    <property type="evidence" value="ECO:0007669"/>
    <property type="project" value="UniProtKB-SubCell"/>
</dbReference>
<evidence type="ECO:0000256" key="6">
    <source>
        <dbReference type="ARBA" id="ARBA00023163"/>
    </source>
</evidence>
<keyword evidence="4" id="KW-0862">Zinc</keyword>
<keyword evidence="6" id="KW-0804">Transcription</keyword>
<evidence type="ECO:0000313" key="11">
    <source>
        <dbReference type="Proteomes" id="UP000265515"/>
    </source>
</evidence>
<comment type="caution">
    <text evidence="10">The sequence shown here is derived from an EMBL/GenBank/DDBJ whole genome shotgun (WGS) entry which is preliminary data.</text>
</comment>
<evidence type="ECO:0000256" key="2">
    <source>
        <dbReference type="ARBA" id="ARBA00022723"/>
    </source>
</evidence>
<feature type="compositionally biased region" description="Basic and acidic residues" evidence="8">
    <location>
        <begin position="151"/>
        <end position="161"/>
    </location>
</feature>
<feature type="region of interest" description="Disordered" evidence="8">
    <location>
        <begin position="138"/>
        <end position="240"/>
    </location>
</feature>
<keyword evidence="7" id="KW-0539">Nucleus</keyword>
<accession>A0A388LML8</accession>
<dbReference type="Gramene" id="GBG83586">
    <property type="protein sequence ID" value="GBG83586"/>
    <property type="gene ID" value="CBR_g37305"/>
</dbReference>
<dbReference type="Pfam" id="PF13919">
    <property type="entry name" value="ASXH"/>
    <property type="match status" value="1"/>
</dbReference>
<gene>
    <name evidence="10" type="ORF">CBR_g37305</name>
</gene>
<keyword evidence="2" id="KW-0479">Metal-binding</keyword>
<evidence type="ECO:0000256" key="8">
    <source>
        <dbReference type="SAM" id="MobiDB-lite"/>
    </source>
</evidence>
<dbReference type="AlphaFoldDB" id="A0A388LML8"/>
<comment type="subcellular location">
    <subcellularLocation>
        <location evidence="1">Nucleus</location>
    </subcellularLocation>
</comment>
<protein>
    <recommendedName>
        <fullName evidence="9">DEUBAD domain-containing protein</fullName>
    </recommendedName>
</protein>
<organism evidence="10 11">
    <name type="scientific">Chara braunii</name>
    <name type="common">Braun's stonewort</name>
    <dbReference type="NCBI Taxonomy" id="69332"/>
    <lineage>
        <taxon>Eukaryota</taxon>
        <taxon>Viridiplantae</taxon>
        <taxon>Streptophyta</taxon>
        <taxon>Charophyceae</taxon>
        <taxon>Charales</taxon>
        <taxon>Characeae</taxon>
        <taxon>Chara</taxon>
    </lineage>
</organism>
<feature type="domain" description="DEUBAD" evidence="9">
    <location>
        <begin position="32"/>
        <end position="141"/>
    </location>
</feature>
<dbReference type="STRING" id="69332.A0A388LML8"/>
<dbReference type="Proteomes" id="UP000265515">
    <property type="component" value="Unassembled WGS sequence"/>
</dbReference>
<evidence type="ECO:0000256" key="7">
    <source>
        <dbReference type="ARBA" id="ARBA00023242"/>
    </source>
</evidence>
<dbReference type="InterPro" id="IPR028020">
    <property type="entry name" value="ASX_DEUBAD_dom"/>
</dbReference>
<evidence type="ECO:0000256" key="3">
    <source>
        <dbReference type="ARBA" id="ARBA00022771"/>
    </source>
</evidence>
<keyword evidence="3" id="KW-0863">Zinc-finger</keyword>
<dbReference type="InterPro" id="IPR044867">
    <property type="entry name" value="DEUBAD_dom"/>
</dbReference>
<keyword evidence="5" id="KW-0805">Transcription regulation</keyword>
<dbReference type="OrthoDB" id="515401at2759"/>
<dbReference type="EMBL" id="BFEA01000444">
    <property type="protein sequence ID" value="GBG83586.1"/>
    <property type="molecule type" value="Genomic_DNA"/>
</dbReference>
<reference evidence="10 11" key="1">
    <citation type="journal article" date="2018" name="Cell">
        <title>The Chara Genome: Secondary Complexity and Implications for Plant Terrestrialization.</title>
        <authorList>
            <person name="Nishiyama T."/>
            <person name="Sakayama H."/>
            <person name="Vries J.D."/>
            <person name="Buschmann H."/>
            <person name="Saint-Marcoux D."/>
            <person name="Ullrich K.K."/>
            <person name="Haas F.B."/>
            <person name="Vanderstraeten L."/>
            <person name="Becker D."/>
            <person name="Lang D."/>
            <person name="Vosolsobe S."/>
            <person name="Rombauts S."/>
            <person name="Wilhelmsson P.K.I."/>
            <person name="Janitza P."/>
            <person name="Kern R."/>
            <person name="Heyl A."/>
            <person name="Rumpler F."/>
            <person name="Villalobos L.I.A.C."/>
            <person name="Clay J.M."/>
            <person name="Skokan R."/>
            <person name="Toyoda A."/>
            <person name="Suzuki Y."/>
            <person name="Kagoshima H."/>
            <person name="Schijlen E."/>
            <person name="Tajeshwar N."/>
            <person name="Catarino B."/>
            <person name="Hetherington A.J."/>
            <person name="Saltykova A."/>
            <person name="Bonnot C."/>
            <person name="Breuninger H."/>
            <person name="Symeonidi A."/>
            <person name="Radhakrishnan G.V."/>
            <person name="Van Nieuwerburgh F."/>
            <person name="Deforce D."/>
            <person name="Chang C."/>
            <person name="Karol K.G."/>
            <person name="Hedrich R."/>
            <person name="Ulvskov P."/>
            <person name="Glockner G."/>
            <person name="Delwiche C.F."/>
            <person name="Petrasek J."/>
            <person name="Van de Peer Y."/>
            <person name="Friml J."/>
            <person name="Beilby M."/>
            <person name="Dolan L."/>
            <person name="Kohara Y."/>
            <person name="Sugano S."/>
            <person name="Fujiyama A."/>
            <person name="Delaux P.-M."/>
            <person name="Quint M."/>
            <person name="TheiBen G."/>
            <person name="Hagemann M."/>
            <person name="Harholt J."/>
            <person name="Dunand C."/>
            <person name="Zachgo S."/>
            <person name="Langdale J."/>
            <person name="Maumus F."/>
            <person name="Straeten D.V.D."/>
            <person name="Gould S.B."/>
            <person name="Rensing S.A."/>
        </authorList>
    </citation>
    <scope>NUCLEOTIDE SEQUENCE [LARGE SCALE GENOMIC DNA]</scope>
    <source>
        <strain evidence="10 11">S276</strain>
    </source>
</reference>
<keyword evidence="11" id="KW-1185">Reference proteome</keyword>
<evidence type="ECO:0000313" key="10">
    <source>
        <dbReference type="EMBL" id="GBG83586.1"/>
    </source>
</evidence>
<sequence length="633" mass="67649">MTANLKHLCGFLLGVVIRDEYPYNKRDVLSSCYSPLAYLELRDIVNMETCMKMLTTQEQQELMKLLPRDDVKGKGSLADMFNSCQFEAALVNFQHLLLEGMFDSSEMGPSARVFQHYQKLLSVVDLTSSGWMEGVTQLCKKSRRRGQPSDAGKDEIDDARLASEMAAFAERRASSQKASEGSSRKLHLRSCAEMSPAEEDAANDRCLRGAESAVSSSNSREPSRWTKRTSGGPSQREGAVGDGYVVAEPVIMGHQAAEPIEDQNAASAHLAPTIRSAPVVAMQSVAMGPQFWNTQWQRADPVVGAQCIVSNVATGNCEPVSGKSSKRSLDGGTESTPVSFVTYPAGSGEGMPFVNGMYGARGWFKPPTVCDRLTTGLQAVPPARGDGISGGIWAAGSPIVDPDRYVAIPVPSVSIASPVAVPVPVPVPDFIRVVETVDDGSAAARSHSTKAERHPSYNRASCREDCAVSCSTVASPLVSPIPAYTINGSSSPLDALLYNGVVRVVGSAERAEGSGIGGESIRRPVTAGGALKSYCSAAAATSAPCNGADHGLMYTVQVDPRKISYAQALPVMHTRDMLLVPNAAAYPAMLMTGEGWQMYTDPMWENVLWANQGCAGQDRRLLNGPVLYQSQIP</sequence>
<dbReference type="Gene3D" id="1.10.2020.20">
    <property type="match status" value="1"/>
</dbReference>